<keyword evidence="10" id="KW-0804">Transcription</keyword>
<dbReference type="SFLD" id="SFLDG01129">
    <property type="entry name" value="C1.5:_HAD__Beta-PGM__Phosphata"/>
    <property type="match status" value="1"/>
</dbReference>
<dbReference type="InterPro" id="IPR006545">
    <property type="entry name" value="EYA_dom"/>
</dbReference>
<comment type="similarity">
    <text evidence="2 15">Belongs to the HAD-like hydrolase superfamily. EYA family.</text>
</comment>
<evidence type="ECO:0000256" key="8">
    <source>
        <dbReference type="ARBA" id="ARBA00023015"/>
    </source>
</evidence>
<sequence length="758" mass="80314">MANSLDTLELNVTKFIIIDDRLGESGHVSSPASQSESTCGSPAEQQQQQQQQQQGGNASASGEGGGGSLQHPSDHQQQQHSVIQQGGGSGGGGGTETTATRTTMNHNSSTPTYATSSPASWSSLAPPSDNNSLVKSELLGLPSSDVNNIGGGLTTDSPHFISSDTLAGAVAGDYQSAYAASYYSRCRTLSKQKKINRRQSDAMQAAYSSQSTSAYMPSTGFYNGSSSQTPYHGVLAPTTYTAMGVSSHAGSRALTQQCKNGQSLAAQTPPYLSSYGSAFGGVGASSSPSGAGAYASAYATPYNSATVAAQSFSNSQQVPSGLDYGAYATYGQPSSYASYYGQSYAPYGNGSVSGTTSLPGLSPTGGLPSLGGVTTAAAGNGGGNSNLTVVNASSTTFPPSGGSYQQLPHATHNSASSSLSAESPTYPPVDNGSPTLTIKSDSMTPTNNSRRSNNKETSVEGGGGGSRSGRNRNRRQPNPSPDPESNLDRVFIWDLDETIIIFHSLMTGSYAARFGKDVQSSIQLGVGMEELIFNLSDSHFFFNDLEECDQVHIDDVSSDDNGQDLSNYNFRTDGFHAAATNANLCMATGVRGGVDWMRKLAFRYRAIKEIYNRYRHSVGGLLTPAKREQWIQLRMEIEALTDNWLTHISKCLDLINLRPNCVNVLVTTTQLVPALAKVSLYGLAGVFNIENIYSATKTGKESCFERIVSRFGRKCTYVVIGDGRDEESAAKQMNFPFWRISTHQDSLALFSALDEDYL</sequence>
<dbReference type="GO" id="GO:0046872">
    <property type="term" value="F:metal ion binding"/>
    <property type="evidence" value="ECO:0007669"/>
    <property type="project" value="UniProtKB-KW"/>
</dbReference>
<keyword evidence="6 14" id="KW-0460">Magnesium</keyword>
<feature type="compositionally biased region" description="Gly residues" evidence="16">
    <location>
        <begin position="85"/>
        <end position="95"/>
    </location>
</feature>
<evidence type="ECO:0000256" key="10">
    <source>
        <dbReference type="ARBA" id="ARBA00023163"/>
    </source>
</evidence>
<evidence type="ECO:0000256" key="14">
    <source>
        <dbReference type="PIRSR" id="PIRSR628472-2"/>
    </source>
</evidence>
<dbReference type="EMBL" id="LR000080">
    <property type="protein sequence ID" value="SVE69699.1"/>
    <property type="molecule type" value="mRNA"/>
</dbReference>
<dbReference type="Gene3D" id="3.40.50.12350">
    <property type="match status" value="1"/>
</dbReference>
<dbReference type="GO" id="GO:0030154">
    <property type="term" value="P:cell differentiation"/>
    <property type="evidence" value="ECO:0007669"/>
    <property type="project" value="TreeGrafter"/>
</dbReference>
<dbReference type="GO" id="GO:0045739">
    <property type="term" value="P:positive regulation of DNA repair"/>
    <property type="evidence" value="ECO:0007669"/>
    <property type="project" value="TreeGrafter"/>
</dbReference>
<feature type="binding site" evidence="14">
    <location>
        <position position="496"/>
    </location>
    <ligand>
        <name>Mg(2+)</name>
        <dbReference type="ChEBI" id="CHEBI:18420"/>
    </ligand>
</feature>
<evidence type="ECO:0000256" key="5">
    <source>
        <dbReference type="ARBA" id="ARBA00022801"/>
    </source>
</evidence>
<feature type="compositionally biased region" description="Polar residues" evidence="16">
    <location>
        <begin position="432"/>
        <end position="451"/>
    </location>
</feature>
<evidence type="ECO:0000256" key="16">
    <source>
        <dbReference type="SAM" id="MobiDB-lite"/>
    </source>
</evidence>
<dbReference type="InterPro" id="IPR038102">
    <property type="entry name" value="EYA_dom_sf"/>
</dbReference>
<dbReference type="InterPro" id="IPR042577">
    <property type="entry name" value="EYA_dom_metazoan"/>
</dbReference>
<feature type="binding site" evidence="14">
    <location>
        <position position="722"/>
    </location>
    <ligand>
        <name>Mg(2+)</name>
        <dbReference type="ChEBI" id="CHEBI:18420"/>
    </ligand>
</feature>
<evidence type="ECO:0000256" key="7">
    <source>
        <dbReference type="ARBA" id="ARBA00022912"/>
    </source>
</evidence>
<feature type="compositionally biased region" description="Polar residues" evidence="16">
    <location>
        <begin position="390"/>
        <end position="413"/>
    </location>
</feature>
<evidence type="ECO:0000256" key="4">
    <source>
        <dbReference type="ARBA" id="ARBA00022723"/>
    </source>
</evidence>
<evidence type="ECO:0000256" key="9">
    <source>
        <dbReference type="ARBA" id="ARBA00023159"/>
    </source>
</evidence>
<feature type="region of interest" description="Disordered" evidence="16">
    <location>
        <begin position="390"/>
        <end position="487"/>
    </location>
</feature>
<dbReference type="GO" id="GO:0004725">
    <property type="term" value="F:protein tyrosine phosphatase activity"/>
    <property type="evidence" value="ECO:0007669"/>
    <property type="project" value="UniProtKB-EC"/>
</dbReference>
<accession>A0A4Y7LQR1</accession>
<dbReference type="AlphaFoldDB" id="A0A4Y7LQR1"/>
<dbReference type="SFLD" id="SFLDS00003">
    <property type="entry name" value="Haloacid_Dehalogenase"/>
    <property type="match status" value="1"/>
</dbReference>
<dbReference type="GO" id="GO:2001240">
    <property type="term" value="P:negative regulation of extrinsic apoptotic signaling pathway in absence of ligand"/>
    <property type="evidence" value="ECO:0007669"/>
    <property type="project" value="TreeGrafter"/>
</dbReference>
<evidence type="ECO:0000256" key="3">
    <source>
        <dbReference type="ARBA" id="ARBA00022473"/>
    </source>
</evidence>
<evidence type="ECO:0000256" key="2">
    <source>
        <dbReference type="ARBA" id="ARBA00010501"/>
    </source>
</evidence>
<keyword evidence="5 15" id="KW-0378">Hydrolase</keyword>
<name>A0A4Y7LQR1_9CRUS</name>
<feature type="binding site" evidence="14">
    <location>
        <position position="494"/>
    </location>
    <ligand>
        <name>Mg(2+)</name>
        <dbReference type="ChEBI" id="CHEBI:18420"/>
    </ligand>
</feature>
<evidence type="ECO:0000256" key="6">
    <source>
        <dbReference type="ARBA" id="ARBA00022842"/>
    </source>
</evidence>
<feature type="compositionally biased region" description="Polar residues" evidence="16">
    <location>
        <begin position="27"/>
        <end position="40"/>
    </location>
</feature>
<reference evidence="17" key="1">
    <citation type="submission" date="2018-08" db="EMBL/GenBank/DDBJ databases">
        <authorList>
            <person name="Cornetti L."/>
        </authorList>
    </citation>
    <scope>NUCLEOTIDE SEQUENCE</scope>
    <source>
        <strain evidence="17">FI-BAL1-1</strain>
    </source>
</reference>
<dbReference type="FunFam" id="3.40.50.12350:FF:000001">
    <property type="entry name" value="Eyes absent homolog"/>
    <property type="match status" value="1"/>
</dbReference>
<evidence type="ECO:0000256" key="11">
    <source>
        <dbReference type="ARBA" id="ARBA00023242"/>
    </source>
</evidence>
<comment type="catalytic activity">
    <reaction evidence="12 15">
        <text>O-phospho-L-tyrosyl-[protein] + H2O = L-tyrosyl-[protein] + phosphate</text>
        <dbReference type="Rhea" id="RHEA:10684"/>
        <dbReference type="Rhea" id="RHEA-COMP:10136"/>
        <dbReference type="Rhea" id="RHEA-COMP:20101"/>
        <dbReference type="ChEBI" id="CHEBI:15377"/>
        <dbReference type="ChEBI" id="CHEBI:43474"/>
        <dbReference type="ChEBI" id="CHEBI:46858"/>
        <dbReference type="ChEBI" id="CHEBI:61978"/>
        <dbReference type="EC" id="3.1.3.48"/>
    </reaction>
</comment>
<dbReference type="CDD" id="cd02601">
    <property type="entry name" value="HAD_Eya"/>
    <property type="match status" value="1"/>
</dbReference>
<dbReference type="NCBIfam" id="TIGR01658">
    <property type="entry name" value="EYA-cons_domain"/>
    <property type="match status" value="1"/>
</dbReference>
<dbReference type="EC" id="3.1.3.48" evidence="15"/>
<feature type="active site" description="Nucleophile" evidence="13">
    <location>
        <position position="494"/>
    </location>
</feature>
<keyword evidence="4 14" id="KW-0479">Metal-binding</keyword>
<keyword evidence="3" id="KW-0217">Developmental protein</keyword>
<feature type="region of interest" description="Disordered" evidence="16">
    <location>
        <begin position="22"/>
        <end position="130"/>
    </location>
</feature>
<dbReference type="Pfam" id="PF00702">
    <property type="entry name" value="Hydrolase"/>
    <property type="match status" value="1"/>
</dbReference>
<dbReference type="GO" id="GO:0005634">
    <property type="term" value="C:nucleus"/>
    <property type="evidence" value="ECO:0007669"/>
    <property type="project" value="UniProtKB-SubCell"/>
</dbReference>
<keyword evidence="9" id="KW-0010">Activator</keyword>
<feature type="compositionally biased region" description="Low complexity" evidence="16">
    <location>
        <begin position="69"/>
        <end position="84"/>
    </location>
</feature>
<feature type="compositionally biased region" description="Low complexity" evidence="16">
    <location>
        <begin position="414"/>
        <end position="423"/>
    </location>
</feature>
<feature type="compositionally biased region" description="Low complexity" evidence="16">
    <location>
        <begin position="96"/>
        <end position="128"/>
    </location>
</feature>
<gene>
    <name evidence="17" type="primary">EOG090X0398</name>
</gene>
<evidence type="ECO:0000256" key="12">
    <source>
        <dbReference type="ARBA" id="ARBA00051722"/>
    </source>
</evidence>
<comment type="subcellular location">
    <subcellularLocation>
        <location evidence="1">Nucleus</location>
    </subcellularLocation>
</comment>
<dbReference type="PANTHER" id="PTHR10190">
    <property type="entry name" value="EYES ABSENT"/>
    <property type="match status" value="1"/>
</dbReference>
<keyword evidence="7 15" id="KW-0904">Protein phosphatase</keyword>
<evidence type="ECO:0000256" key="15">
    <source>
        <dbReference type="RuleBase" id="RU362036"/>
    </source>
</evidence>
<feature type="compositionally biased region" description="Low complexity" evidence="16">
    <location>
        <begin position="43"/>
        <end position="61"/>
    </location>
</feature>
<keyword evidence="8 15" id="KW-0805">Transcription regulation</keyword>
<feature type="active site" description="Proton donor" evidence="13">
    <location>
        <position position="496"/>
    </location>
</feature>
<dbReference type="PANTHER" id="PTHR10190:SF16">
    <property type="entry name" value="DEVELOPMENTAL PROTEIN EYES ABSENT"/>
    <property type="match status" value="1"/>
</dbReference>
<comment type="cofactor">
    <cofactor evidence="14 15">
        <name>Mg(2+)</name>
        <dbReference type="ChEBI" id="CHEBI:18420"/>
    </cofactor>
    <text evidence="14 15">Binds 1 Mg(2+) ion per subunit.</text>
</comment>
<proteinExistence type="evidence at transcript level"/>
<evidence type="ECO:0000256" key="1">
    <source>
        <dbReference type="ARBA" id="ARBA00004123"/>
    </source>
</evidence>
<evidence type="ECO:0000313" key="17">
    <source>
        <dbReference type="EMBL" id="SVE69699.1"/>
    </source>
</evidence>
<organism evidence="17">
    <name type="scientific">Eubosmina coregoni</name>
    <dbReference type="NCBI Taxonomy" id="186181"/>
    <lineage>
        <taxon>Eukaryota</taxon>
        <taxon>Metazoa</taxon>
        <taxon>Ecdysozoa</taxon>
        <taxon>Arthropoda</taxon>
        <taxon>Crustacea</taxon>
        <taxon>Branchiopoda</taxon>
        <taxon>Diplostraca</taxon>
        <taxon>Cladocera</taxon>
        <taxon>Anomopoda</taxon>
        <taxon>Bosminidae</taxon>
        <taxon>Eubosmina</taxon>
    </lineage>
</organism>
<protein>
    <recommendedName>
        <fullName evidence="15">Eyes absent homolog</fullName>
        <ecNumber evidence="15">3.1.3.48</ecNumber>
    </recommendedName>
</protein>
<evidence type="ECO:0000256" key="13">
    <source>
        <dbReference type="PIRSR" id="PIRSR628472-1"/>
    </source>
</evidence>
<keyword evidence="11" id="KW-0539">Nucleus</keyword>
<dbReference type="InterPro" id="IPR028472">
    <property type="entry name" value="EYA"/>
</dbReference>